<evidence type="ECO:0000313" key="1">
    <source>
        <dbReference type="EMBL" id="CRZ33535.1"/>
    </source>
</evidence>
<proteinExistence type="predicted"/>
<dbReference type="AlphaFoldDB" id="A0A0H5SET7"/>
<evidence type="ECO:0000313" key="2">
    <source>
        <dbReference type="Proteomes" id="UP000236497"/>
    </source>
</evidence>
<name>A0A0H5SET7_HERHM</name>
<reference evidence="1" key="1">
    <citation type="submission" date="2015-06" db="EMBL/GenBank/DDBJ databases">
        <authorList>
            <person name="Wibberg Daniel"/>
        </authorList>
    </citation>
    <scope>NUCLEOTIDE SEQUENCE [LARGE SCALE GENOMIC DNA]</scope>
    <source>
        <strain evidence="1">T3/55T</strain>
    </source>
</reference>
<keyword evidence="2" id="KW-1185">Reference proteome</keyword>
<dbReference type="EMBL" id="CVTD020000008">
    <property type="protein sequence ID" value="CRZ33535.1"/>
    <property type="molecule type" value="Genomic_DNA"/>
</dbReference>
<protein>
    <submittedName>
        <fullName evidence="1">Uncharacterized protein</fullName>
    </submittedName>
</protein>
<gene>
    <name evidence="1" type="ORF">HHT355_0325</name>
</gene>
<dbReference type="Proteomes" id="UP000236497">
    <property type="component" value="Unassembled WGS sequence"/>
</dbReference>
<organism evidence="1 2">
    <name type="scientific">Herbinix hemicellulosilytica</name>
    <dbReference type="NCBI Taxonomy" id="1564487"/>
    <lineage>
        <taxon>Bacteria</taxon>
        <taxon>Bacillati</taxon>
        <taxon>Bacillota</taxon>
        <taxon>Clostridia</taxon>
        <taxon>Lachnospirales</taxon>
        <taxon>Lachnospiraceae</taxon>
        <taxon>Herbinix</taxon>
    </lineage>
</organism>
<sequence>MTNQISLTLKISFAPIAGKNYIQMISFARIAKVRLSKFFSLMFMDLCKENLCY</sequence>
<accession>A0A0H5SET7</accession>